<evidence type="ECO:0000313" key="2">
    <source>
        <dbReference type="EMBL" id="ATG43365.1"/>
    </source>
</evidence>
<dbReference type="PANTHER" id="PTHR48207:SF3">
    <property type="entry name" value="SUCCINATE--HYDROXYMETHYLGLUTARATE COA-TRANSFERASE"/>
    <property type="match status" value="1"/>
</dbReference>
<dbReference type="InterPro" id="IPR023606">
    <property type="entry name" value="CoA-Trfase_III_dom_1_sf"/>
</dbReference>
<dbReference type="InterPro" id="IPR044855">
    <property type="entry name" value="CoA-Trfase_III_dom3_sf"/>
</dbReference>
<protein>
    <submittedName>
        <fullName evidence="2">CoA-transferase</fullName>
    </submittedName>
</protein>
<dbReference type="InterPro" id="IPR003673">
    <property type="entry name" value="CoA-Trfase_fam_III"/>
</dbReference>
<evidence type="ECO:0000256" key="1">
    <source>
        <dbReference type="ARBA" id="ARBA00022679"/>
    </source>
</evidence>
<dbReference type="SUPFAM" id="SSF89796">
    <property type="entry name" value="CoA-transferase family III (CaiB/BaiF)"/>
    <property type="match status" value="1"/>
</dbReference>
<reference evidence="2 3" key="1">
    <citation type="journal article" date="2017" name="Front. Microbiol.">
        <title>Phaeobacter piscinae sp. nov., a species of the Roseobacter group and potential aquaculture probiont.</title>
        <authorList>
            <person name="Sonnenschein E.C."/>
            <person name="Phippen C.B.W."/>
            <person name="Nielsen K.F."/>
            <person name="Mateiu R.V."/>
            <person name="Melchiorsen J."/>
            <person name="Gram L."/>
            <person name="Overmann J."/>
            <person name="Freese H.M."/>
        </authorList>
    </citation>
    <scope>NUCLEOTIDE SEQUENCE [LARGE SCALE GENOMIC DNA]</scope>
    <source>
        <strain evidence="2 3">P13</strain>
    </source>
</reference>
<name>A0AAN1LAD8_9RHOB</name>
<dbReference type="EMBL" id="CP010767">
    <property type="protein sequence ID" value="ATG43365.1"/>
    <property type="molecule type" value="Genomic_DNA"/>
</dbReference>
<dbReference type="PANTHER" id="PTHR48207">
    <property type="entry name" value="SUCCINATE--HYDROXYMETHYLGLUTARATE COA-TRANSFERASE"/>
    <property type="match status" value="1"/>
</dbReference>
<dbReference type="Gene3D" id="3.30.1540.10">
    <property type="entry name" value="formyl-coa transferase, domain 3"/>
    <property type="match status" value="1"/>
</dbReference>
<gene>
    <name evidence="2" type="ORF">PhaeoP13_01422</name>
</gene>
<dbReference type="Proteomes" id="UP000218606">
    <property type="component" value="Chromosome"/>
</dbReference>
<proteinExistence type="predicted"/>
<dbReference type="Gene3D" id="3.40.50.10540">
    <property type="entry name" value="Crotonobetainyl-coa:carnitine coa-transferase, domain 1"/>
    <property type="match status" value="1"/>
</dbReference>
<dbReference type="GO" id="GO:0008410">
    <property type="term" value="F:CoA-transferase activity"/>
    <property type="evidence" value="ECO:0007669"/>
    <property type="project" value="TreeGrafter"/>
</dbReference>
<evidence type="ECO:0000313" key="3">
    <source>
        <dbReference type="Proteomes" id="UP000218606"/>
    </source>
</evidence>
<keyword evidence="1" id="KW-0808">Transferase</keyword>
<dbReference type="Pfam" id="PF02515">
    <property type="entry name" value="CoA_transf_3"/>
    <property type="match status" value="1"/>
</dbReference>
<sequence>MAPEKRENCDGFSTGDLMIAAPSATLAMDITADSLLTKTGLICIKAGCGAFRHEERANRSDRSLAMIRPLSDIVVLDLTHVLAGPYASMTLRDLGARVIKVERPGLGDDTRAFPPFKDGDSAYFATINHGKESIALDLRAEEDRGIFEQLLAQADVILENFRPGVMERLGYGWEALHARFPKLVYGAVSGFGHTGPDRFRPAYDMVVQARGGVMSITGERDREPVRVGASIGDLAAGMFLCQGVLAALYAVRGGAPGQKVDVAMLDSQVALLEHAVAITSVTGEAPRPSGARHPSITPFETFHASDGLFVIAAGNDALFATLCTALDLPLATDARFASNQARCENARLLKRLIEAVTLDQPASYWIDRLQRAGVPTGPIQSVAEVMQDPQILARNMLVDVCDHDGAPRFKAAGNPVKLSALPDETTRPPAPMLDEHRGQILHWLGDIASRSPDNNT</sequence>
<organism evidence="2 3">
    <name type="scientific">Phaeobacter piscinae</name>
    <dbReference type="NCBI Taxonomy" id="1580596"/>
    <lineage>
        <taxon>Bacteria</taxon>
        <taxon>Pseudomonadati</taxon>
        <taxon>Pseudomonadota</taxon>
        <taxon>Alphaproteobacteria</taxon>
        <taxon>Rhodobacterales</taxon>
        <taxon>Roseobacteraceae</taxon>
        <taxon>Phaeobacter</taxon>
    </lineage>
</organism>
<dbReference type="AlphaFoldDB" id="A0AAN1LAD8"/>
<dbReference type="InterPro" id="IPR050483">
    <property type="entry name" value="CoA-transferase_III_domain"/>
</dbReference>
<accession>A0AAN1LAD8</accession>